<keyword evidence="2 6" id="KW-0223">Dioxygenase</keyword>
<dbReference type="PANTHER" id="PTHR33711:SF10">
    <property type="entry name" value="INTRADIOL RING-CLEAVAGE DIOXYGENASES DOMAIN-CONTAINING PROTEIN"/>
    <property type="match status" value="1"/>
</dbReference>
<gene>
    <name evidence="6" type="primary">pcaH</name>
    <name evidence="6" type="ORF">GE115_00250</name>
</gene>
<organism evidence="6 7">
    <name type="scientific">Agromyces agglutinans</name>
    <dbReference type="NCBI Taxonomy" id="2662258"/>
    <lineage>
        <taxon>Bacteria</taxon>
        <taxon>Bacillati</taxon>
        <taxon>Actinomycetota</taxon>
        <taxon>Actinomycetes</taxon>
        <taxon>Micrococcales</taxon>
        <taxon>Microbacteriaceae</taxon>
        <taxon>Agromyces</taxon>
    </lineage>
</organism>
<dbReference type="GO" id="GO:0019619">
    <property type="term" value="P:3,4-dihydroxybenzoate catabolic process"/>
    <property type="evidence" value="ECO:0007669"/>
    <property type="project" value="InterPro"/>
</dbReference>
<accession>A0A6I2F1I2</accession>
<evidence type="ECO:0000313" key="7">
    <source>
        <dbReference type="Proteomes" id="UP000431080"/>
    </source>
</evidence>
<keyword evidence="3 6" id="KW-0560">Oxidoreductase</keyword>
<evidence type="ECO:0000256" key="2">
    <source>
        <dbReference type="ARBA" id="ARBA00022964"/>
    </source>
</evidence>
<dbReference type="PROSITE" id="PS00083">
    <property type="entry name" value="INTRADIOL_DIOXYGENAS"/>
    <property type="match status" value="1"/>
</dbReference>
<dbReference type="InterPro" id="IPR000627">
    <property type="entry name" value="Intradiol_dOase_C"/>
</dbReference>
<name>A0A6I2F1I2_9MICO</name>
<feature type="region of interest" description="Disordered" evidence="4">
    <location>
        <begin position="1"/>
        <end position="49"/>
    </location>
</feature>
<comment type="similarity">
    <text evidence="1">Belongs to the intradiol ring-cleavage dioxygenase family.</text>
</comment>
<dbReference type="SUPFAM" id="SSF49482">
    <property type="entry name" value="Aromatic compound dioxygenase"/>
    <property type="match status" value="1"/>
</dbReference>
<dbReference type="InterPro" id="IPR024756">
    <property type="entry name" value="PCDO_beta_N"/>
</dbReference>
<sequence length="265" mass="29759">MPRPAPQPELTQEAISAEIAERSDRERDDAAAAGRPQPAHPRRDYAPYRSTLLRHPTHELVRADPEEIELVSPAFGHTDVSTEESDLTIQHSGEPLGERIVVAGRVLDGDGRPVRNQLVEIWQANASGRYVHKRDQHPAPLDPNFTGVGRLITGDDGSYRLTTIKPGAYPWKNHRNAWRPAHIHFSLFGSAFTQRLVTQMYFPGDPLFALDPIYQSITDPSARERLVAAYDHGLSEPEWALGYRWDVVLTGPRSTWMEPEDADHA</sequence>
<evidence type="ECO:0000259" key="5">
    <source>
        <dbReference type="PROSITE" id="PS00083"/>
    </source>
</evidence>
<evidence type="ECO:0000256" key="4">
    <source>
        <dbReference type="SAM" id="MobiDB-lite"/>
    </source>
</evidence>
<dbReference type="PANTHER" id="PTHR33711">
    <property type="entry name" value="DIOXYGENASE, PUTATIVE (AFU_ORTHOLOGUE AFUA_2G02910)-RELATED"/>
    <property type="match status" value="1"/>
</dbReference>
<dbReference type="InterPro" id="IPR015889">
    <property type="entry name" value="Intradiol_dOase_core"/>
</dbReference>
<dbReference type="GO" id="GO:0008199">
    <property type="term" value="F:ferric iron binding"/>
    <property type="evidence" value="ECO:0007669"/>
    <property type="project" value="InterPro"/>
</dbReference>
<dbReference type="Gene3D" id="2.60.130.10">
    <property type="entry name" value="Aromatic compound dioxygenase"/>
    <property type="match status" value="1"/>
</dbReference>
<dbReference type="EC" id="1.13.11.3" evidence="6"/>
<proteinExistence type="inferred from homology"/>
<dbReference type="RefSeq" id="WP_153682849.1">
    <property type="nucleotide sequence ID" value="NZ_WJIF01000001.1"/>
</dbReference>
<dbReference type="EMBL" id="WJIF01000001">
    <property type="protein sequence ID" value="MRG58312.1"/>
    <property type="molecule type" value="Genomic_DNA"/>
</dbReference>
<dbReference type="Proteomes" id="UP000431080">
    <property type="component" value="Unassembled WGS sequence"/>
</dbReference>
<dbReference type="Pfam" id="PF00775">
    <property type="entry name" value="Dioxygenase_C"/>
    <property type="match status" value="1"/>
</dbReference>
<dbReference type="GO" id="GO:0018578">
    <property type="term" value="F:protocatechuate 3,4-dioxygenase activity"/>
    <property type="evidence" value="ECO:0007669"/>
    <property type="project" value="UniProtKB-EC"/>
</dbReference>
<comment type="caution">
    <text evidence="6">The sequence shown here is derived from an EMBL/GenBank/DDBJ whole genome shotgun (WGS) entry which is preliminary data.</text>
</comment>
<evidence type="ECO:0000313" key="6">
    <source>
        <dbReference type="EMBL" id="MRG58312.1"/>
    </source>
</evidence>
<feature type="compositionally biased region" description="Basic and acidic residues" evidence="4">
    <location>
        <begin position="19"/>
        <end position="30"/>
    </location>
</feature>
<keyword evidence="7" id="KW-1185">Reference proteome</keyword>
<reference evidence="6 7" key="1">
    <citation type="submission" date="2019-10" db="EMBL/GenBank/DDBJ databases">
        <authorList>
            <person name="Nie G."/>
            <person name="Ming H."/>
            <person name="Yi B."/>
        </authorList>
    </citation>
    <scope>NUCLEOTIDE SEQUENCE [LARGE SCALE GENOMIC DNA]</scope>
    <source>
        <strain evidence="6 7">CFH 90414</strain>
    </source>
</reference>
<dbReference type="InterPro" id="IPR012785">
    <property type="entry name" value="Protocat_dOase_b"/>
</dbReference>
<dbReference type="NCBIfam" id="TIGR02422">
    <property type="entry name" value="protocat_beta"/>
    <property type="match status" value="1"/>
</dbReference>
<evidence type="ECO:0000256" key="1">
    <source>
        <dbReference type="ARBA" id="ARBA00007825"/>
    </source>
</evidence>
<evidence type="ECO:0000256" key="3">
    <source>
        <dbReference type="ARBA" id="ARBA00023002"/>
    </source>
</evidence>
<dbReference type="Pfam" id="PF12391">
    <property type="entry name" value="PCDO_beta_N"/>
    <property type="match status" value="1"/>
</dbReference>
<protein>
    <submittedName>
        <fullName evidence="6">Protocatechuate 3,4-dioxygenase subunit beta</fullName>
        <ecNumber evidence="6">1.13.11.3</ecNumber>
    </submittedName>
</protein>
<dbReference type="InterPro" id="IPR050770">
    <property type="entry name" value="Intradiol_RC_Dioxygenase"/>
</dbReference>
<feature type="domain" description="Intradiol ring-cleavage dioxygenases" evidence="5">
    <location>
        <begin position="102"/>
        <end position="130"/>
    </location>
</feature>
<dbReference type="AlphaFoldDB" id="A0A6I2F1I2"/>